<evidence type="ECO:0000313" key="2">
    <source>
        <dbReference type="Proteomes" id="UP000326857"/>
    </source>
</evidence>
<evidence type="ECO:0000313" key="1">
    <source>
        <dbReference type="EMBL" id="VVT02341.1"/>
    </source>
</evidence>
<dbReference type="AlphaFoldDB" id="A0A5E7Y6F7"/>
<name>A0A5E7Y6F7_9SPHN</name>
<dbReference type="Proteomes" id="UP000326857">
    <property type="component" value="Unassembled WGS sequence"/>
</dbReference>
<gene>
    <name evidence="1" type="ORF">SPHINGO391_350367</name>
</gene>
<organism evidence="1 2">
    <name type="scientific">Sphingomonas aurantiaca</name>
    <dbReference type="NCBI Taxonomy" id="185949"/>
    <lineage>
        <taxon>Bacteria</taxon>
        <taxon>Pseudomonadati</taxon>
        <taxon>Pseudomonadota</taxon>
        <taxon>Alphaproteobacteria</taxon>
        <taxon>Sphingomonadales</taxon>
        <taxon>Sphingomonadaceae</taxon>
        <taxon>Sphingomonas</taxon>
    </lineage>
</organism>
<dbReference type="EMBL" id="CABVLI010000029">
    <property type="protein sequence ID" value="VVT02341.1"/>
    <property type="molecule type" value="Genomic_DNA"/>
</dbReference>
<accession>A0A5E7Y6F7</accession>
<proteinExistence type="predicted"/>
<sequence length="165" mass="18736">MIGMADASRAIHDRLRLPFQNVCNVRGRRFLGEVDDLDRRVAPERHEGLDRLVDIRLDRHGGGLVDHARTGPAAAFDQLVKRQLVQRAPRRDSRDAVLRAEFMLGGHRRPERQPTTQDIIAQGQKYLVIEWDGIRALNRYNCHARTVLASCHGATLAQPRKSAQH</sequence>
<reference evidence="1 2" key="1">
    <citation type="submission" date="2019-09" db="EMBL/GenBank/DDBJ databases">
        <authorList>
            <person name="Dittami M. S."/>
        </authorList>
    </citation>
    <scope>NUCLEOTIDE SEQUENCE [LARGE SCALE GENOMIC DNA]</scope>
    <source>
        <strain evidence="1">SPHINGO391</strain>
    </source>
</reference>
<protein>
    <submittedName>
        <fullName evidence="1">Uncharacterized protein</fullName>
    </submittedName>
</protein>